<organism evidence="5 6">
    <name type="scientific">Alicyclobacillus cycloheptanicus</name>
    <dbReference type="NCBI Taxonomy" id="1457"/>
    <lineage>
        <taxon>Bacteria</taxon>
        <taxon>Bacillati</taxon>
        <taxon>Bacillota</taxon>
        <taxon>Bacilli</taxon>
        <taxon>Bacillales</taxon>
        <taxon>Alicyclobacillaceae</taxon>
        <taxon>Alicyclobacillus</taxon>
    </lineage>
</organism>
<sequence>MNRLGIIDLGSNSARLVIYVIGEQGQYRPSFRLKRNTRLAHYLDADKGLSEAGIDRAIRDVSAFRSAGQQFGIQQWIPVTTAAIRQAANRAEVLGRLQDHTGLTFRLLTGEEEAWYSYLGVINTMDIRDGLFVDIGGASTEVMQVQNRQLVHAVSIPFGALTLTRRFQQVPQAQQTQAITKFMKDTFADHAWIQGCSGLPIVGIGGTARAVAKIARQMHATEMNRYHGYEIDEATLAGIYGAIEKSSVQERQKLGKLSDTRAEMIHAGVAVIRALADSIAAPRFLVSGSGLREGLFYEHLFQTRETPVLNDVKQHSVHNMLTLFDVNPDLAAQVADCAVHLFDALCPLHHLGPSVRELLYYAAMTDMMGTYINAERYTTHTHYLLWSSHLYGFTQTELSTMTQIQTGKGPKTNRRLHLFIQLAKRLVWEGGWRAEHLHFLLTGKKLTISPASGGPLAIDLNGVAKGLHKRFGVTLQVP</sequence>
<dbReference type="SUPFAM" id="SSF109604">
    <property type="entry name" value="HD-domain/PDEase-like"/>
    <property type="match status" value="1"/>
</dbReference>
<proteinExistence type="inferred from homology"/>
<dbReference type="InterPro" id="IPR048950">
    <property type="entry name" value="Ppx_GppA_C"/>
</dbReference>
<reference evidence="5 6" key="1">
    <citation type="submission" date="2023-07" db="EMBL/GenBank/DDBJ databases">
        <title>Genomic Encyclopedia of Type Strains, Phase IV (KMG-IV): sequencing the most valuable type-strain genomes for metagenomic binning, comparative biology and taxonomic classification.</title>
        <authorList>
            <person name="Goeker M."/>
        </authorList>
    </citation>
    <scope>NUCLEOTIDE SEQUENCE [LARGE SCALE GENOMIC DNA]</scope>
    <source>
        <strain evidence="5 6">DSM 4006</strain>
    </source>
</reference>
<evidence type="ECO:0000259" key="3">
    <source>
        <dbReference type="Pfam" id="PF02541"/>
    </source>
</evidence>
<evidence type="ECO:0000256" key="2">
    <source>
        <dbReference type="ARBA" id="ARBA00022801"/>
    </source>
</evidence>
<comment type="similarity">
    <text evidence="1">Belongs to the GppA/Ppx family.</text>
</comment>
<dbReference type="SUPFAM" id="SSF53067">
    <property type="entry name" value="Actin-like ATPase domain"/>
    <property type="match status" value="2"/>
</dbReference>
<dbReference type="PANTHER" id="PTHR30005">
    <property type="entry name" value="EXOPOLYPHOSPHATASE"/>
    <property type="match status" value="1"/>
</dbReference>
<dbReference type="EMBL" id="JAUSTP010000001">
    <property type="protein sequence ID" value="MDQ0188202.1"/>
    <property type="molecule type" value="Genomic_DNA"/>
</dbReference>
<name>A0ABT9XD30_9BACL</name>
<dbReference type="Pfam" id="PF21447">
    <property type="entry name" value="Ppx-GppA_III"/>
    <property type="match status" value="1"/>
</dbReference>
<evidence type="ECO:0000313" key="5">
    <source>
        <dbReference type="EMBL" id="MDQ0188202.1"/>
    </source>
</evidence>
<accession>A0ABT9XD30</accession>
<dbReference type="Proteomes" id="UP001232973">
    <property type="component" value="Unassembled WGS sequence"/>
</dbReference>
<dbReference type="InterPro" id="IPR050273">
    <property type="entry name" value="GppA/Ppx_hydrolase"/>
</dbReference>
<evidence type="ECO:0000313" key="6">
    <source>
        <dbReference type="Proteomes" id="UP001232973"/>
    </source>
</evidence>
<gene>
    <name evidence="5" type="ORF">J2S03_000006</name>
</gene>
<dbReference type="InterPro" id="IPR043129">
    <property type="entry name" value="ATPase_NBD"/>
</dbReference>
<dbReference type="EC" id="3.6.1.40" evidence="5"/>
<protein>
    <submittedName>
        <fullName evidence="5">Exopolyphosphatase/guanosine-5'-triphosphate, 3'-diphosphate pyrophosphatase</fullName>
        <ecNumber evidence="5">3.6.1.11</ecNumber>
        <ecNumber evidence="5">3.6.1.40</ecNumber>
    </submittedName>
</protein>
<dbReference type="GO" id="GO:0004309">
    <property type="term" value="F:exopolyphosphatase activity"/>
    <property type="evidence" value="ECO:0007669"/>
    <property type="project" value="UniProtKB-EC"/>
</dbReference>
<dbReference type="Gene3D" id="3.30.420.40">
    <property type="match status" value="1"/>
</dbReference>
<evidence type="ECO:0000259" key="4">
    <source>
        <dbReference type="Pfam" id="PF21447"/>
    </source>
</evidence>
<feature type="domain" description="Ppx/GppA phosphatase C-terminal" evidence="4">
    <location>
        <begin position="312"/>
        <end position="404"/>
    </location>
</feature>
<dbReference type="GO" id="GO:0008894">
    <property type="term" value="F:guanosine-5'-triphosphate,3'-diphosphate diphosphatase activity"/>
    <property type="evidence" value="ECO:0007669"/>
    <property type="project" value="UniProtKB-EC"/>
</dbReference>
<dbReference type="CDD" id="cd24052">
    <property type="entry name" value="ASKHA_NBD_HpPPX-GppA-like"/>
    <property type="match status" value="1"/>
</dbReference>
<dbReference type="InterPro" id="IPR003695">
    <property type="entry name" value="Ppx_GppA_N"/>
</dbReference>
<evidence type="ECO:0000256" key="1">
    <source>
        <dbReference type="ARBA" id="ARBA00007125"/>
    </source>
</evidence>
<dbReference type="PANTHER" id="PTHR30005:SF0">
    <property type="entry name" value="RETROGRADE REGULATION PROTEIN 2"/>
    <property type="match status" value="1"/>
</dbReference>
<keyword evidence="2 5" id="KW-0378">Hydrolase</keyword>
<comment type="caution">
    <text evidence="5">The sequence shown here is derived from an EMBL/GenBank/DDBJ whole genome shotgun (WGS) entry which is preliminary data.</text>
</comment>
<dbReference type="Pfam" id="PF02541">
    <property type="entry name" value="Ppx-GppA"/>
    <property type="match status" value="1"/>
</dbReference>
<dbReference type="RefSeq" id="WP_274455624.1">
    <property type="nucleotide sequence ID" value="NZ_CP067097.1"/>
</dbReference>
<dbReference type="Gene3D" id="3.30.420.150">
    <property type="entry name" value="Exopolyphosphatase. Domain 2"/>
    <property type="match status" value="1"/>
</dbReference>
<feature type="domain" description="Ppx/GppA phosphatase N-terminal" evidence="3">
    <location>
        <begin position="27"/>
        <end position="300"/>
    </location>
</feature>
<keyword evidence="6" id="KW-1185">Reference proteome</keyword>
<dbReference type="PIRSF" id="PIRSF001267">
    <property type="entry name" value="Pyrophosphatase_GppA_Ppx"/>
    <property type="match status" value="1"/>
</dbReference>
<dbReference type="EC" id="3.6.1.11" evidence="5"/>
<dbReference type="Gene3D" id="1.10.3210.10">
    <property type="entry name" value="Hypothetical protein af1432"/>
    <property type="match status" value="1"/>
</dbReference>
<dbReference type="InterPro" id="IPR030673">
    <property type="entry name" value="PyroPPase_GppA_Ppx"/>
</dbReference>